<protein>
    <submittedName>
        <fullName evidence="2">Uncharacterized protein</fullName>
    </submittedName>
</protein>
<name>A0AAD5R2E7_PARTN</name>
<dbReference type="Proteomes" id="UP001196413">
    <property type="component" value="Unassembled WGS sequence"/>
</dbReference>
<gene>
    <name evidence="2" type="ORF">KIN20_029427</name>
</gene>
<feature type="compositionally biased region" description="Polar residues" evidence="1">
    <location>
        <begin position="13"/>
        <end position="22"/>
    </location>
</feature>
<evidence type="ECO:0000313" key="2">
    <source>
        <dbReference type="EMBL" id="KAJ1368320.1"/>
    </source>
</evidence>
<feature type="compositionally biased region" description="Basic residues" evidence="1">
    <location>
        <begin position="134"/>
        <end position="146"/>
    </location>
</feature>
<feature type="compositionally biased region" description="Polar residues" evidence="1">
    <location>
        <begin position="59"/>
        <end position="83"/>
    </location>
</feature>
<dbReference type="EMBL" id="JAHQIW010006150">
    <property type="protein sequence ID" value="KAJ1368320.1"/>
    <property type="molecule type" value="Genomic_DNA"/>
</dbReference>
<feature type="region of interest" description="Disordered" evidence="1">
    <location>
        <begin position="115"/>
        <end position="185"/>
    </location>
</feature>
<dbReference type="AlphaFoldDB" id="A0AAD5R2E7"/>
<evidence type="ECO:0000256" key="1">
    <source>
        <dbReference type="SAM" id="MobiDB-lite"/>
    </source>
</evidence>
<accession>A0AAD5R2E7</accession>
<organism evidence="2 3">
    <name type="scientific">Parelaphostrongylus tenuis</name>
    <name type="common">Meningeal worm</name>
    <dbReference type="NCBI Taxonomy" id="148309"/>
    <lineage>
        <taxon>Eukaryota</taxon>
        <taxon>Metazoa</taxon>
        <taxon>Ecdysozoa</taxon>
        <taxon>Nematoda</taxon>
        <taxon>Chromadorea</taxon>
        <taxon>Rhabditida</taxon>
        <taxon>Rhabditina</taxon>
        <taxon>Rhabditomorpha</taxon>
        <taxon>Strongyloidea</taxon>
        <taxon>Metastrongylidae</taxon>
        <taxon>Parelaphostrongylus</taxon>
    </lineage>
</organism>
<reference evidence="2" key="1">
    <citation type="submission" date="2021-06" db="EMBL/GenBank/DDBJ databases">
        <title>Parelaphostrongylus tenuis whole genome reference sequence.</title>
        <authorList>
            <person name="Garwood T.J."/>
            <person name="Larsen P.A."/>
            <person name="Fountain-Jones N.M."/>
            <person name="Garbe J.R."/>
            <person name="Macchietto M.G."/>
            <person name="Kania S.A."/>
            <person name="Gerhold R.W."/>
            <person name="Richards J.E."/>
            <person name="Wolf T.M."/>
        </authorList>
    </citation>
    <scope>NUCLEOTIDE SEQUENCE</scope>
    <source>
        <strain evidence="2">MNPRO001-30</strain>
        <tissue evidence="2">Meninges</tissue>
    </source>
</reference>
<feature type="compositionally biased region" description="Basic residues" evidence="1">
    <location>
        <begin position="172"/>
        <end position="185"/>
    </location>
</feature>
<feature type="compositionally biased region" description="Basic and acidic residues" evidence="1">
    <location>
        <begin position="1"/>
        <end position="11"/>
    </location>
</feature>
<feature type="compositionally biased region" description="Basic and acidic residues" evidence="1">
    <location>
        <begin position="149"/>
        <end position="159"/>
    </location>
</feature>
<keyword evidence="3" id="KW-1185">Reference proteome</keyword>
<proteinExistence type="predicted"/>
<comment type="caution">
    <text evidence="2">The sequence shown here is derived from an EMBL/GenBank/DDBJ whole genome shotgun (WGS) entry which is preliminary data.</text>
</comment>
<sequence length="185" mass="20782">MHRGNSDRPEHGNSLQSHSKYNSAEDHATRGNTPEADQNTGTSLQRHSKYNSAEDRATRGNTPEADQNTGTSLQRHSKYNSAEDQCHRGNISEADQARAPHFRVGLDNVSLTSKAQQAQFSGGPCHVGNTQKQTRTRRASLQRHSKYNSAEDHATDVTHQKQHQLHGTSLQRHSKYNKRRTVPQR</sequence>
<evidence type="ECO:0000313" key="3">
    <source>
        <dbReference type="Proteomes" id="UP001196413"/>
    </source>
</evidence>
<feature type="region of interest" description="Disordered" evidence="1">
    <location>
        <begin position="1"/>
        <end position="99"/>
    </location>
</feature>
<feature type="compositionally biased region" description="Polar residues" evidence="1">
    <location>
        <begin position="30"/>
        <end position="45"/>
    </location>
</feature>